<accession>A0A2N5M5X1</accession>
<evidence type="ECO:0000313" key="3">
    <source>
        <dbReference type="EMBL" id="PLT29761.1"/>
    </source>
</evidence>
<feature type="transmembrane region" description="Helical" evidence="2">
    <location>
        <begin position="6"/>
        <end position="27"/>
    </location>
</feature>
<name>A0A2N5M5X1_9BACI</name>
<keyword evidence="2" id="KW-1133">Transmembrane helix</keyword>
<dbReference type="AlphaFoldDB" id="A0A2N5M5X1"/>
<keyword evidence="2" id="KW-0472">Membrane</keyword>
<evidence type="ECO:0000256" key="1">
    <source>
        <dbReference type="SAM" id="MobiDB-lite"/>
    </source>
</evidence>
<comment type="caution">
    <text evidence="3">The sequence shown here is derived from an EMBL/GenBank/DDBJ whole genome shotgun (WGS) entry which is preliminary data.</text>
</comment>
<sequence length="70" mass="7637">MNPLCGVHAFFLLAMLKVIVDFCTMLIGTDMRDSCGKSGARETPQASMPRRLPERPAESECLLASINSHA</sequence>
<organism evidence="3 4">
    <name type="scientific">Peribacillus deserti</name>
    <dbReference type="NCBI Taxonomy" id="673318"/>
    <lineage>
        <taxon>Bacteria</taxon>
        <taxon>Bacillati</taxon>
        <taxon>Bacillota</taxon>
        <taxon>Bacilli</taxon>
        <taxon>Bacillales</taxon>
        <taxon>Bacillaceae</taxon>
        <taxon>Peribacillus</taxon>
    </lineage>
</organism>
<dbReference type="EMBL" id="PGUY01000034">
    <property type="protein sequence ID" value="PLT29761.1"/>
    <property type="molecule type" value="Genomic_DNA"/>
</dbReference>
<gene>
    <name evidence="3" type="ORF">CUU66_11270</name>
</gene>
<feature type="region of interest" description="Disordered" evidence="1">
    <location>
        <begin position="33"/>
        <end position="57"/>
    </location>
</feature>
<keyword evidence="2" id="KW-0812">Transmembrane</keyword>
<evidence type="ECO:0000313" key="4">
    <source>
        <dbReference type="Proteomes" id="UP000234748"/>
    </source>
</evidence>
<proteinExistence type="predicted"/>
<reference evidence="3 4" key="1">
    <citation type="submission" date="2017-11" db="EMBL/GenBank/DDBJ databases">
        <title>Comparitive Functional Genomics of Dry Heat Resistant strains isolated from the Viking Spacecraft.</title>
        <authorList>
            <person name="Seuylemezian A."/>
            <person name="Cooper K."/>
            <person name="Vaishampayan P."/>
        </authorList>
    </citation>
    <scope>NUCLEOTIDE SEQUENCE [LARGE SCALE GENOMIC DNA]</scope>
    <source>
        <strain evidence="3 4">V1-29</strain>
    </source>
</reference>
<dbReference type="Proteomes" id="UP000234748">
    <property type="component" value="Unassembled WGS sequence"/>
</dbReference>
<evidence type="ECO:0000256" key="2">
    <source>
        <dbReference type="SAM" id="Phobius"/>
    </source>
</evidence>
<protein>
    <submittedName>
        <fullName evidence="3">Uncharacterized protein</fullName>
    </submittedName>
</protein>
<keyword evidence="4" id="KW-1185">Reference proteome</keyword>